<evidence type="ECO:0000256" key="1">
    <source>
        <dbReference type="SAM" id="MobiDB-lite"/>
    </source>
</evidence>
<name>A0A1F7WHC2_9BACT</name>
<keyword evidence="2" id="KW-0472">Membrane</keyword>
<organism evidence="3 4">
    <name type="scientific">Candidatus Wallbacteria bacterium GWC2_49_35</name>
    <dbReference type="NCBI Taxonomy" id="1817813"/>
    <lineage>
        <taxon>Bacteria</taxon>
        <taxon>Candidatus Walliibacteriota</taxon>
    </lineage>
</organism>
<dbReference type="Proteomes" id="UP000178735">
    <property type="component" value="Unassembled WGS sequence"/>
</dbReference>
<feature type="region of interest" description="Disordered" evidence="1">
    <location>
        <begin position="186"/>
        <end position="222"/>
    </location>
</feature>
<proteinExistence type="predicted"/>
<feature type="transmembrane region" description="Helical" evidence="2">
    <location>
        <begin position="20"/>
        <end position="42"/>
    </location>
</feature>
<reference evidence="3 4" key="1">
    <citation type="journal article" date="2016" name="Nat. Commun.">
        <title>Thousands of microbial genomes shed light on interconnected biogeochemical processes in an aquifer system.</title>
        <authorList>
            <person name="Anantharaman K."/>
            <person name="Brown C.T."/>
            <person name="Hug L.A."/>
            <person name="Sharon I."/>
            <person name="Castelle C.J."/>
            <person name="Probst A.J."/>
            <person name="Thomas B.C."/>
            <person name="Singh A."/>
            <person name="Wilkins M.J."/>
            <person name="Karaoz U."/>
            <person name="Brodie E.L."/>
            <person name="Williams K.H."/>
            <person name="Hubbard S.S."/>
            <person name="Banfield J.F."/>
        </authorList>
    </citation>
    <scope>NUCLEOTIDE SEQUENCE [LARGE SCALE GENOMIC DNA]</scope>
</reference>
<protein>
    <submittedName>
        <fullName evidence="3">Uncharacterized protein</fullName>
    </submittedName>
</protein>
<evidence type="ECO:0000256" key="2">
    <source>
        <dbReference type="SAM" id="Phobius"/>
    </source>
</evidence>
<sequence length="222" mass="25609">MKTYNGIKLLSHENGRRGVLLFGIIMVIAILGIVYFKGFTLFSTENRRAREHELDSRLSQMRKALDMAKSNPDFVSDSNFSEIDERTSSEDVQKKLVAALRNSSTFQRTRMDERSVYLRQEFDAPMLEVDRDEKLNVGWRVAVNRVNSSSFEGDNFMRIYRITEQSNVAQVNQWWFATTTENSIISVRSDSDKPPETDYPGQKDSQGNRGKYGKNVLQMKVK</sequence>
<evidence type="ECO:0000313" key="3">
    <source>
        <dbReference type="EMBL" id="OGM01588.1"/>
    </source>
</evidence>
<accession>A0A1F7WHC2</accession>
<evidence type="ECO:0000313" key="4">
    <source>
        <dbReference type="Proteomes" id="UP000178735"/>
    </source>
</evidence>
<comment type="caution">
    <text evidence="3">The sequence shown here is derived from an EMBL/GenBank/DDBJ whole genome shotgun (WGS) entry which is preliminary data.</text>
</comment>
<dbReference type="EMBL" id="MGFH01000232">
    <property type="protein sequence ID" value="OGM01588.1"/>
    <property type="molecule type" value="Genomic_DNA"/>
</dbReference>
<keyword evidence="2" id="KW-1133">Transmembrane helix</keyword>
<dbReference type="AlphaFoldDB" id="A0A1F7WHC2"/>
<keyword evidence="2" id="KW-0812">Transmembrane</keyword>
<gene>
    <name evidence="3" type="ORF">A2008_08225</name>
</gene>